<gene>
    <name evidence="6" type="ORF">B8X00_07775</name>
</gene>
<name>A0A269XXP4_9PROT</name>
<dbReference type="Gene3D" id="3.40.190.290">
    <property type="match status" value="1"/>
</dbReference>
<dbReference type="GO" id="GO:0003700">
    <property type="term" value="F:DNA-binding transcription factor activity"/>
    <property type="evidence" value="ECO:0007669"/>
    <property type="project" value="InterPro"/>
</dbReference>
<comment type="similarity">
    <text evidence="1">Belongs to the LysR transcriptional regulatory family.</text>
</comment>
<dbReference type="PROSITE" id="PS50931">
    <property type="entry name" value="HTH_LYSR"/>
    <property type="match status" value="1"/>
</dbReference>
<keyword evidence="2" id="KW-0805">Transcription regulation</keyword>
<evidence type="ECO:0000256" key="1">
    <source>
        <dbReference type="ARBA" id="ARBA00009437"/>
    </source>
</evidence>
<dbReference type="SUPFAM" id="SSF53850">
    <property type="entry name" value="Periplasmic binding protein-like II"/>
    <property type="match status" value="1"/>
</dbReference>
<dbReference type="Proteomes" id="UP000216151">
    <property type="component" value="Unassembled WGS sequence"/>
</dbReference>
<dbReference type="InterPro" id="IPR005119">
    <property type="entry name" value="LysR_subst-bd"/>
</dbReference>
<sequence length="322" mass="35477">MAMVLLTKFSRYFQEVIHHGSIRKAAEHLHIAASAVDRQILNVEETLGVRLFDRVSGGVRLTAAGEAVFHQLTRWGKEEAALHRHLAELKNARGGEVRIAVADGLAVSFIPSVIMLLHDDSPGLRFKVTVATAATAAILLRAGDCDLGVTFDPPSFAGLSVEAEALSRLGVLVPRDHPLTRMEDVRVTDCTGYPIVAPDSSTTLWRLVKELLEETDMPYDIVFNSNNIALVCDMVKKNLGIAIMRDLDAFGHYNEDEARFIELNETKLATQKLSLIIPKTRVLSPSAHFIIEKFKKIFQGFDNNPQQFLGKPKLVGDGGKAE</sequence>
<accession>A0A269XXP4</accession>
<dbReference type="GO" id="GO:0003677">
    <property type="term" value="F:DNA binding"/>
    <property type="evidence" value="ECO:0007669"/>
    <property type="project" value="UniProtKB-KW"/>
</dbReference>
<dbReference type="AlphaFoldDB" id="A0A269XXP4"/>
<comment type="caution">
    <text evidence="6">The sequence shown here is derived from an EMBL/GenBank/DDBJ whole genome shotgun (WGS) entry which is preliminary data.</text>
</comment>
<evidence type="ECO:0000256" key="3">
    <source>
        <dbReference type="ARBA" id="ARBA00023125"/>
    </source>
</evidence>
<dbReference type="InterPro" id="IPR036390">
    <property type="entry name" value="WH_DNA-bd_sf"/>
</dbReference>
<proteinExistence type="inferred from homology"/>
<dbReference type="Gene3D" id="1.10.10.10">
    <property type="entry name" value="Winged helix-like DNA-binding domain superfamily/Winged helix DNA-binding domain"/>
    <property type="match status" value="1"/>
</dbReference>
<keyword evidence="3" id="KW-0238">DNA-binding</keyword>
<dbReference type="InterPro" id="IPR000847">
    <property type="entry name" value="LysR_HTH_N"/>
</dbReference>
<reference evidence="6 7" key="1">
    <citation type="submission" date="2017-04" db="EMBL/GenBank/DDBJ databases">
        <title>Kefir bacterial isolates.</title>
        <authorList>
            <person name="Kim Y."/>
            <person name="Blasche S."/>
            <person name="Patil K.R."/>
        </authorList>
    </citation>
    <scope>NUCLEOTIDE SEQUENCE [LARGE SCALE GENOMIC DNA]</scope>
    <source>
        <strain evidence="6 7">KR</strain>
    </source>
</reference>
<protein>
    <recommendedName>
        <fullName evidence="5">HTH lysR-type domain-containing protein</fullName>
    </recommendedName>
</protein>
<dbReference type="InterPro" id="IPR050950">
    <property type="entry name" value="HTH-type_LysR_regulators"/>
</dbReference>
<dbReference type="CDD" id="cd05466">
    <property type="entry name" value="PBP2_LTTR_substrate"/>
    <property type="match status" value="1"/>
</dbReference>
<dbReference type="Pfam" id="PF00126">
    <property type="entry name" value="HTH_1"/>
    <property type="match status" value="1"/>
</dbReference>
<keyword evidence="7" id="KW-1185">Reference proteome</keyword>
<evidence type="ECO:0000256" key="4">
    <source>
        <dbReference type="ARBA" id="ARBA00023163"/>
    </source>
</evidence>
<dbReference type="Pfam" id="PF03466">
    <property type="entry name" value="LysR_substrate"/>
    <property type="match status" value="1"/>
</dbReference>
<organism evidence="6 7">
    <name type="scientific">Acetobacter fabarum</name>
    <dbReference type="NCBI Taxonomy" id="483199"/>
    <lineage>
        <taxon>Bacteria</taxon>
        <taxon>Pseudomonadati</taxon>
        <taxon>Pseudomonadota</taxon>
        <taxon>Alphaproteobacteria</taxon>
        <taxon>Acetobacterales</taxon>
        <taxon>Acetobacteraceae</taxon>
        <taxon>Acetobacter</taxon>
    </lineage>
</organism>
<evidence type="ECO:0000259" key="5">
    <source>
        <dbReference type="PROSITE" id="PS50931"/>
    </source>
</evidence>
<dbReference type="PANTHER" id="PTHR30419">
    <property type="entry name" value="HTH-TYPE TRANSCRIPTIONAL REGULATOR YBHD"/>
    <property type="match status" value="1"/>
</dbReference>
<dbReference type="GO" id="GO:0005829">
    <property type="term" value="C:cytosol"/>
    <property type="evidence" value="ECO:0007669"/>
    <property type="project" value="TreeGrafter"/>
</dbReference>
<dbReference type="EMBL" id="NCXK01000008">
    <property type="protein sequence ID" value="PAK78048.1"/>
    <property type="molecule type" value="Genomic_DNA"/>
</dbReference>
<evidence type="ECO:0000256" key="2">
    <source>
        <dbReference type="ARBA" id="ARBA00023015"/>
    </source>
</evidence>
<dbReference type="OrthoDB" id="5297263at2"/>
<feature type="domain" description="HTH lysR-type" evidence="5">
    <location>
        <begin position="11"/>
        <end position="62"/>
    </location>
</feature>
<evidence type="ECO:0000313" key="7">
    <source>
        <dbReference type="Proteomes" id="UP000216151"/>
    </source>
</evidence>
<keyword evidence="4" id="KW-0804">Transcription</keyword>
<dbReference type="SUPFAM" id="SSF46785">
    <property type="entry name" value="Winged helix' DNA-binding domain"/>
    <property type="match status" value="1"/>
</dbReference>
<evidence type="ECO:0000313" key="6">
    <source>
        <dbReference type="EMBL" id="PAK78048.1"/>
    </source>
</evidence>
<dbReference type="InterPro" id="IPR036388">
    <property type="entry name" value="WH-like_DNA-bd_sf"/>
</dbReference>
<dbReference type="PANTHER" id="PTHR30419:SF8">
    <property type="entry name" value="NITROGEN ASSIMILATION TRANSCRIPTIONAL ACTIVATOR-RELATED"/>
    <property type="match status" value="1"/>
</dbReference>